<evidence type="ECO:0000313" key="4">
    <source>
        <dbReference type="Proteomes" id="UP000599109"/>
    </source>
</evidence>
<dbReference type="InterPro" id="IPR005064">
    <property type="entry name" value="BUG"/>
</dbReference>
<dbReference type="SUPFAM" id="SSF53850">
    <property type="entry name" value="Periplasmic binding protein-like II"/>
    <property type="match status" value="1"/>
</dbReference>
<dbReference type="EMBL" id="JAEQNE010000001">
    <property type="protein sequence ID" value="MBL0390255.1"/>
    <property type="molecule type" value="Genomic_DNA"/>
</dbReference>
<dbReference type="Pfam" id="PF03401">
    <property type="entry name" value="TctC"/>
    <property type="match status" value="1"/>
</dbReference>
<dbReference type="Gene3D" id="3.40.190.150">
    <property type="entry name" value="Bordetella uptake gene, domain 1"/>
    <property type="match status" value="1"/>
</dbReference>
<dbReference type="PANTHER" id="PTHR42928">
    <property type="entry name" value="TRICARBOXYLATE-BINDING PROTEIN"/>
    <property type="match status" value="1"/>
</dbReference>
<comment type="similarity">
    <text evidence="1">Belongs to the UPF0065 (bug) family.</text>
</comment>
<keyword evidence="2" id="KW-0732">Signal</keyword>
<comment type="caution">
    <text evidence="3">The sequence shown here is derived from an EMBL/GenBank/DDBJ whole genome shotgun (WGS) entry which is preliminary data.</text>
</comment>
<evidence type="ECO:0000256" key="1">
    <source>
        <dbReference type="ARBA" id="ARBA00006987"/>
    </source>
</evidence>
<feature type="chain" id="PRO_5037750750" evidence="2">
    <location>
        <begin position="23"/>
        <end position="325"/>
    </location>
</feature>
<dbReference type="Gene3D" id="3.40.190.10">
    <property type="entry name" value="Periplasmic binding protein-like II"/>
    <property type="match status" value="1"/>
</dbReference>
<organism evidence="3 4">
    <name type="scientific">Ramlibacter monticola</name>
    <dbReference type="NCBI Taxonomy" id="1926872"/>
    <lineage>
        <taxon>Bacteria</taxon>
        <taxon>Pseudomonadati</taxon>
        <taxon>Pseudomonadota</taxon>
        <taxon>Betaproteobacteria</taxon>
        <taxon>Burkholderiales</taxon>
        <taxon>Comamonadaceae</taxon>
        <taxon>Ramlibacter</taxon>
    </lineage>
</organism>
<accession>A0A937CQB9</accession>
<dbReference type="Proteomes" id="UP000599109">
    <property type="component" value="Unassembled WGS sequence"/>
</dbReference>
<dbReference type="CDD" id="cd13578">
    <property type="entry name" value="PBP2_Bug27"/>
    <property type="match status" value="1"/>
</dbReference>
<protein>
    <submittedName>
        <fullName evidence="3">Tripartite tricarboxylate transporter substrate binding protein</fullName>
    </submittedName>
</protein>
<dbReference type="RefSeq" id="WP_201672835.1">
    <property type="nucleotide sequence ID" value="NZ_JAEQNE010000001.1"/>
</dbReference>
<sequence length="325" mass="33691">MNPRRRMALAGMAGALVTPWLAAQGRWPAKPIRIVVPFGAGGVADLTARAVGQKLGEQLGQAIVIDNRPGAGGVTAGNVVAQAEPDGHTLLLVSNGTAVSEGLFQKLPFDAQKDFAPISLLGTFDIALVVPQESPLRTLADLLAHAKAHPGKLNIATVAVGSTQNLAAELFKTTAGIDAQVVPFNGTPAVVTALRGGSVDAAVEILAPVKSQIAAKALRALATFGEKRPTGLPDVPTAAETGGPLAGLRIASWNGLAAPARTPAPVLLRLNAELKKALATPELKKKLADLNVDARWSTPEDLGNLLASEIRRWSDVIARAKIPRQ</sequence>
<evidence type="ECO:0000313" key="3">
    <source>
        <dbReference type="EMBL" id="MBL0390255.1"/>
    </source>
</evidence>
<proteinExistence type="inferred from homology"/>
<dbReference type="PANTHER" id="PTHR42928:SF5">
    <property type="entry name" value="BLR1237 PROTEIN"/>
    <property type="match status" value="1"/>
</dbReference>
<dbReference type="PIRSF" id="PIRSF017082">
    <property type="entry name" value="YflP"/>
    <property type="match status" value="1"/>
</dbReference>
<evidence type="ECO:0000256" key="2">
    <source>
        <dbReference type="SAM" id="SignalP"/>
    </source>
</evidence>
<name>A0A937CQB9_9BURK</name>
<gene>
    <name evidence="3" type="ORF">JJ685_03800</name>
</gene>
<reference evidence="3 4" key="1">
    <citation type="journal article" date="2017" name="Int. J. Syst. Evol. Microbiol.">
        <title>Ramlibacter monticola sp. nov., isolated from forest soil.</title>
        <authorList>
            <person name="Chaudhary D.K."/>
            <person name="Kim J."/>
        </authorList>
    </citation>
    <scope>NUCLEOTIDE SEQUENCE [LARGE SCALE GENOMIC DNA]</scope>
    <source>
        <strain evidence="3 4">KACC 19175</strain>
    </source>
</reference>
<feature type="signal peptide" evidence="2">
    <location>
        <begin position="1"/>
        <end position="22"/>
    </location>
</feature>
<keyword evidence="4" id="KW-1185">Reference proteome</keyword>
<dbReference type="InterPro" id="IPR042100">
    <property type="entry name" value="Bug_dom1"/>
</dbReference>
<dbReference type="AlphaFoldDB" id="A0A937CQB9"/>